<sequence length="669" mass="73696">MAFTRLDAEVTHIPPKPTVIGLYGLPGSGKSFLLEQIKTELGEKQFVYYEGSTVLSSLVSGGLDAFKRLDNQQKNLIRESAIHQIAQECSTTGRVGLVAGHFSFWDLTDDENGDGGQPQSIWTGGDAESYTHIFYLEIPADVVLQRRQNDSVRERPAMSMEHLDRWQQFEIKQLRDVCPQHGICFSTIPPFKIPEVSALLRDIEEQCNLSRAKYQLDTNICGLPGKSSDTVLVFDGDRTLISEDTGALFVKLMLDDGLVSEDPLKAIFTSLGYSYAAFRQTALVYDALPEQTFNDYCQQVAASVSIHPEIVTMLRQAEARGVAAIVMTCGLRVIWEHILKKAGLSDTVKVIGGGRSEDGFVITGEVKGALVSQLRDVHHKYVCAFGDSILDLPMLKEADRAIVVVGDKMKRSSSMDDALLRAINEGLHACQVLLPPTAPPRLDTIRLPLVDITFAHFIPSITSPMVLSAENAAKLLMTPMRNADISGPALRKAHSEVGWHLAITLLSERIGLEEYPIPHVQGNQTVGYRFCNEKKTLIVALMRGGEPLALGISEAMPLAMFMHAKDSDDVQKQHIEGRRTIILVDSVVNTGSTLVAFIRRIRELNETARIVVVAGVVQAKALSRTKLAQFLTADRNVDQVVALRKSDNKFTGRGTTDTGNRLFNTTQLD</sequence>
<reference evidence="2 3" key="1">
    <citation type="submission" date="2024-01" db="EMBL/GenBank/DDBJ databases">
        <title>A draft genome for the cacao thread blight pathogen Marasmiellus scandens.</title>
        <authorList>
            <person name="Baruah I.K."/>
            <person name="Leung J."/>
            <person name="Bukari Y."/>
            <person name="Amoako-Attah I."/>
            <person name="Meinhardt L.W."/>
            <person name="Bailey B.A."/>
            <person name="Cohen S.P."/>
        </authorList>
    </citation>
    <scope>NUCLEOTIDE SEQUENCE [LARGE SCALE GENOMIC DNA]</scope>
    <source>
        <strain evidence="2 3">GH-19</strain>
    </source>
</reference>
<evidence type="ECO:0000313" key="2">
    <source>
        <dbReference type="EMBL" id="KAK7461317.1"/>
    </source>
</evidence>
<dbReference type="InterPro" id="IPR027417">
    <property type="entry name" value="P-loop_NTPase"/>
</dbReference>
<gene>
    <name evidence="2" type="ORF">VKT23_008496</name>
</gene>
<dbReference type="InterPro" id="IPR029057">
    <property type="entry name" value="PRTase-like"/>
</dbReference>
<organism evidence="2 3">
    <name type="scientific">Marasmiellus scandens</name>
    <dbReference type="NCBI Taxonomy" id="2682957"/>
    <lineage>
        <taxon>Eukaryota</taxon>
        <taxon>Fungi</taxon>
        <taxon>Dikarya</taxon>
        <taxon>Basidiomycota</taxon>
        <taxon>Agaricomycotina</taxon>
        <taxon>Agaricomycetes</taxon>
        <taxon>Agaricomycetidae</taxon>
        <taxon>Agaricales</taxon>
        <taxon>Marasmiineae</taxon>
        <taxon>Omphalotaceae</taxon>
        <taxon>Marasmiellus</taxon>
    </lineage>
</organism>
<dbReference type="SUPFAM" id="SSF52540">
    <property type="entry name" value="P-loop containing nucleoside triphosphate hydrolases"/>
    <property type="match status" value="1"/>
</dbReference>
<dbReference type="Gene3D" id="3.40.50.1000">
    <property type="entry name" value="HAD superfamily/HAD-like"/>
    <property type="match status" value="1"/>
</dbReference>
<dbReference type="Gene3D" id="3.40.50.300">
    <property type="entry name" value="P-loop containing nucleotide triphosphate hydrolases"/>
    <property type="match status" value="1"/>
</dbReference>
<dbReference type="Pfam" id="PF14681">
    <property type="entry name" value="UPRTase"/>
    <property type="match status" value="1"/>
</dbReference>
<dbReference type="InterPro" id="IPR036412">
    <property type="entry name" value="HAD-like_sf"/>
</dbReference>
<dbReference type="SUPFAM" id="SSF53271">
    <property type="entry name" value="PRTase-like"/>
    <property type="match status" value="1"/>
</dbReference>
<dbReference type="Gene3D" id="3.40.50.2020">
    <property type="match status" value="1"/>
</dbReference>
<dbReference type="InterPro" id="IPR000836">
    <property type="entry name" value="PRTase_dom"/>
</dbReference>
<dbReference type="Pfam" id="PF12710">
    <property type="entry name" value="HAD"/>
    <property type="match status" value="1"/>
</dbReference>
<dbReference type="EMBL" id="JBANRG010000013">
    <property type="protein sequence ID" value="KAK7461317.1"/>
    <property type="molecule type" value="Genomic_DNA"/>
</dbReference>
<name>A0ABR1JHG1_9AGAR</name>
<evidence type="ECO:0000313" key="3">
    <source>
        <dbReference type="Proteomes" id="UP001498398"/>
    </source>
</evidence>
<dbReference type="PANTHER" id="PTHR43344">
    <property type="entry name" value="PHOSPHOSERINE PHOSPHATASE"/>
    <property type="match status" value="1"/>
</dbReference>
<evidence type="ECO:0000259" key="1">
    <source>
        <dbReference type="Pfam" id="PF14681"/>
    </source>
</evidence>
<dbReference type="InterPro" id="IPR023214">
    <property type="entry name" value="HAD_sf"/>
</dbReference>
<dbReference type="PANTHER" id="PTHR43344:SF20">
    <property type="entry name" value="URACIL PHOSPHORIBOSYLTRANSFERASE"/>
    <property type="match status" value="1"/>
</dbReference>
<dbReference type="InterPro" id="IPR050582">
    <property type="entry name" value="HAD-like_SerB"/>
</dbReference>
<comment type="caution">
    <text evidence="2">The sequence shown here is derived from an EMBL/GenBank/DDBJ whole genome shotgun (WGS) entry which is preliminary data.</text>
</comment>
<dbReference type="Pfam" id="PF13207">
    <property type="entry name" value="AAA_17"/>
    <property type="match status" value="1"/>
</dbReference>
<accession>A0ABR1JHG1</accession>
<dbReference type="SUPFAM" id="SSF56784">
    <property type="entry name" value="HAD-like"/>
    <property type="match status" value="1"/>
</dbReference>
<dbReference type="Proteomes" id="UP001498398">
    <property type="component" value="Unassembled WGS sequence"/>
</dbReference>
<protein>
    <recommendedName>
        <fullName evidence="1">Phosphoribosyltransferase domain-containing protein</fullName>
    </recommendedName>
</protein>
<dbReference type="CDD" id="cd06223">
    <property type="entry name" value="PRTases_typeI"/>
    <property type="match status" value="1"/>
</dbReference>
<proteinExistence type="predicted"/>
<feature type="domain" description="Phosphoribosyltransferase" evidence="1">
    <location>
        <begin position="469"/>
        <end position="665"/>
    </location>
</feature>
<keyword evidence="3" id="KW-1185">Reference proteome</keyword>